<comment type="caution">
    <text evidence="3">The sequence shown here is derived from an EMBL/GenBank/DDBJ whole genome shotgun (WGS) entry which is preliminary data.</text>
</comment>
<reference evidence="4" key="1">
    <citation type="submission" date="2017-09" db="EMBL/GenBank/DDBJ databases">
        <title>Metaegenomics of thermophilic ammonia-oxidizing enrichment culture.</title>
        <authorList>
            <person name="Kato S."/>
            <person name="Suzuki K."/>
        </authorList>
    </citation>
    <scope>NUCLEOTIDE SEQUENCE [LARGE SCALE GENOMIC DNA]</scope>
</reference>
<evidence type="ECO:0000259" key="2">
    <source>
        <dbReference type="Pfam" id="PF19335"/>
    </source>
</evidence>
<evidence type="ECO:0000313" key="3">
    <source>
        <dbReference type="EMBL" id="GBC99282.1"/>
    </source>
</evidence>
<dbReference type="GO" id="GO:0046872">
    <property type="term" value="F:metal ion binding"/>
    <property type="evidence" value="ECO:0007669"/>
    <property type="project" value="InterPro"/>
</dbReference>
<proteinExistence type="predicted"/>
<dbReference type="EMBL" id="BEHT01000024">
    <property type="protein sequence ID" value="GBC99282.1"/>
    <property type="molecule type" value="Genomic_DNA"/>
</dbReference>
<evidence type="ECO:0000313" key="4">
    <source>
        <dbReference type="Proteomes" id="UP000236173"/>
    </source>
</evidence>
<feature type="domain" description="Heavy metal binding" evidence="2">
    <location>
        <begin position="146"/>
        <end position="172"/>
    </location>
</feature>
<dbReference type="Proteomes" id="UP000236173">
    <property type="component" value="Unassembled WGS sequence"/>
</dbReference>
<dbReference type="AlphaFoldDB" id="A0A2H5XDM9"/>
<gene>
    <name evidence="3" type="ORF">HRbin17_01804</name>
</gene>
<dbReference type="InterPro" id="IPR045800">
    <property type="entry name" value="HMBD"/>
</dbReference>
<dbReference type="Pfam" id="PF19335">
    <property type="entry name" value="HMBD"/>
    <property type="match status" value="1"/>
</dbReference>
<name>A0A2H5XDM9_9BACT</name>
<accession>A0A2H5XDM9</accession>
<organism evidence="3 4">
    <name type="scientific">Candidatus Fervidibacter japonicus</name>
    <dbReference type="NCBI Taxonomy" id="2035412"/>
    <lineage>
        <taxon>Bacteria</taxon>
        <taxon>Candidatus Fervidibacterota</taxon>
        <taxon>Candidatus Fervidibacter</taxon>
    </lineage>
</organism>
<protein>
    <recommendedName>
        <fullName evidence="2">Heavy metal binding domain-containing protein</fullName>
    </recommendedName>
</protein>
<feature type="signal peptide" evidence="1">
    <location>
        <begin position="1"/>
        <end position="23"/>
    </location>
</feature>
<evidence type="ECO:0000256" key="1">
    <source>
        <dbReference type="SAM" id="SignalP"/>
    </source>
</evidence>
<keyword evidence="1" id="KW-0732">Signal</keyword>
<sequence>MRALAFTMLVGLAMLTTAIWVNAQHQHGGQKGKAVTVQGEVVDLSCYLSHGAKGESHAKCATACINKGLPMGILTRDGKLFVVLEDHANADAYQQLKKFAAKTVAVTGVIASRNGVTGIAVQKVGGVAAAKTSTSKAAVKTTKAQYVCPMGCIPPQDKPGNCPKCGMKLVEKK</sequence>
<feature type="chain" id="PRO_5014175994" description="Heavy metal binding domain-containing protein" evidence="1">
    <location>
        <begin position="24"/>
        <end position="173"/>
    </location>
</feature>